<keyword evidence="3" id="KW-0786">Thiamine pyrophosphate</keyword>
<dbReference type="Pfam" id="PF00676">
    <property type="entry name" value="E1_dh"/>
    <property type="match status" value="1"/>
</dbReference>
<keyword evidence="2" id="KW-0560">Oxidoreductase</keyword>
<accession>A0ABY4W6L5</accession>
<dbReference type="InterPro" id="IPR029061">
    <property type="entry name" value="THDP-binding"/>
</dbReference>
<dbReference type="InterPro" id="IPR001017">
    <property type="entry name" value="DH_E1"/>
</dbReference>
<comment type="catalytic activity">
    <reaction evidence="5">
        <text>N(6)-[(R)-lipoyl]-L-lysyl-[protein] + pyruvate + H(+) = N(6)-[(R)-S(8)-acetyldihydrolipoyl]-L-lysyl-[protein] + CO2</text>
        <dbReference type="Rhea" id="RHEA:19189"/>
        <dbReference type="Rhea" id="RHEA-COMP:10474"/>
        <dbReference type="Rhea" id="RHEA-COMP:10478"/>
        <dbReference type="ChEBI" id="CHEBI:15361"/>
        <dbReference type="ChEBI" id="CHEBI:15378"/>
        <dbReference type="ChEBI" id="CHEBI:16526"/>
        <dbReference type="ChEBI" id="CHEBI:83099"/>
        <dbReference type="ChEBI" id="CHEBI:83111"/>
        <dbReference type="EC" id="1.2.4.1"/>
    </reaction>
</comment>
<evidence type="ECO:0000313" key="7">
    <source>
        <dbReference type="EMBL" id="USG60296.1"/>
    </source>
</evidence>
<dbReference type="Gene3D" id="3.40.50.970">
    <property type="match status" value="1"/>
</dbReference>
<evidence type="ECO:0000256" key="3">
    <source>
        <dbReference type="ARBA" id="ARBA00023052"/>
    </source>
</evidence>
<evidence type="ECO:0000256" key="4">
    <source>
        <dbReference type="ARBA" id="ARBA00025211"/>
    </source>
</evidence>
<comment type="cofactor">
    <cofactor evidence="1">
        <name>thiamine diphosphate</name>
        <dbReference type="ChEBI" id="CHEBI:58937"/>
    </cofactor>
</comment>
<keyword evidence="8" id="KW-1185">Reference proteome</keyword>
<feature type="domain" description="Dehydrogenase E1 component" evidence="6">
    <location>
        <begin position="16"/>
        <end position="314"/>
    </location>
</feature>
<evidence type="ECO:0000256" key="5">
    <source>
        <dbReference type="ARBA" id="ARBA00051231"/>
    </source>
</evidence>
<evidence type="ECO:0000313" key="8">
    <source>
        <dbReference type="Proteomes" id="UP001056291"/>
    </source>
</evidence>
<dbReference type="SUPFAM" id="SSF52518">
    <property type="entry name" value="Thiamin diphosphate-binding fold (THDP-binding)"/>
    <property type="match status" value="1"/>
</dbReference>
<evidence type="ECO:0000256" key="1">
    <source>
        <dbReference type="ARBA" id="ARBA00001964"/>
    </source>
</evidence>
<comment type="function">
    <text evidence="4">The pyruvate dehydrogenase complex catalyzes the overall conversion of pyruvate to acetyl-CoA and CO(2). It contains multiple copies of three enzymatic components: pyruvate dehydrogenase (E1), dihydrolipoamide acetyltransferase (E2) and lipoamide dehydrogenase (E3).</text>
</comment>
<gene>
    <name evidence="7" type="ORF">NBZ79_14080</name>
</gene>
<dbReference type="EMBL" id="CP098747">
    <property type="protein sequence ID" value="USG60296.1"/>
    <property type="molecule type" value="Genomic_DNA"/>
</dbReference>
<dbReference type="PANTHER" id="PTHR11516">
    <property type="entry name" value="PYRUVATE DEHYDROGENASE E1 COMPONENT, ALPHA SUBUNIT BACTERIAL AND ORGANELLAR"/>
    <property type="match status" value="1"/>
</dbReference>
<reference evidence="7" key="1">
    <citation type="submission" date="2022-06" db="EMBL/GenBank/DDBJ databases">
        <title>Sneathiella actinostolidae sp. nov., isolated from a sea anemonein the Western Pacific Ocean.</title>
        <authorList>
            <person name="Wei M.J."/>
        </authorList>
    </citation>
    <scope>NUCLEOTIDE SEQUENCE</scope>
    <source>
        <strain evidence="7">PHK-P5</strain>
    </source>
</reference>
<evidence type="ECO:0000256" key="2">
    <source>
        <dbReference type="ARBA" id="ARBA00023002"/>
    </source>
</evidence>
<organism evidence="7 8">
    <name type="scientific">Sneathiella marina</name>
    <dbReference type="NCBI Taxonomy" id="2950108"/>
    <lineage>
        <taxon>Bacteria</taxon>
        <taxon>Pseudomonadati</taxon>
        <taxon>Pseudomonadota</taxon>
        <taxon>Alphaproteobacteria</taxon>
        <taxon>Sneathiellales</taxon>
        <taxon>Sneathiellaceae</taxon>
        <taxon>Sneathiella</taxon>
    </lineage>
</organism>
<protein>
    <submittedName>
        <fullName evidence="7">Thiamine pyrophosphate-dependent dehydrogenase E1 component subunit alpha</fullName>
    </submittedName>
</protein>
<name>A0ABY4W6L5_9PROT</name>
<dbReference type="PANTHER" id="PTHR11516:SF60">
    <property type="entry name" value="PYRUVATE DEHYDROGENASE E1 COMPONENT SUBUNIT ALPHA"/>
    <property type="match status" value="1"/>
</dbReference>
<proteinExistence type="predicted"/>
<sequence length="335" mass="36519">MVYSITSEFALDLSRGMRRIRSVEEHIATRYSEQEMRCPTHLSSGQEAVSAAIGTILRNTDLAVSGHRAHAHYLAKGGDLNAMIAEIYGRVTGCARGKGGSMHLIDEKAGFMGSTAIVGGTVPVGVGLAYSLMLKGSDDITCVFLGDAVVETGVFFESLSFAALKNLPVLFVCENNFYSVYSPLSVRQSAVKKIHEKVAGFGVYTDEGDGNDVVSVHQKMSKAVNHIRSGKGPAFLEFETFRWREHCGPNYDDDLGYRPDQFIEEWNGRDPIANFEQQAITSALFTEADIDAVQSEIDTEVAAAFEFARASDFPSLEEASMHVFATAAEEGIFLK</sequence>
<dbReference type="Proteomes" id="UP001056291">
    <property type="component" value="Chromosome"/>
</dbReference>
<dbReference type="RefSeq" id="WP_251933136.1">
    <property type="nucleotide sequence ID" value="NZ_CP098747.1"/>
</dbReference>
<dbReference type="InterPro" id="IPR050642">
    <property type="entry name" value="PDH_E1_Alpha_Subunit"/>
</dbReference>
<dbReference type="CDD" id="cd02000">
    <property type="entry name" value="TPP_E1_PDC_ADC_BCADC"/>
    <property type="match status" value="1"/>
</dbReference>
<evidence type="ECO:0000259" key="6">
    <source>
        <dbReference type="Pfam" id="PF00676"/>
    </source>
</evidence>